<evidence type="ECO:0000313" key="6">
    <source>
        <dbReference type="EMBL" id="RMO33050.1"/>
    </source>
</evidence>
<organism evidence="6 7">
    <name type="scientific">Pseudomonas syringae pv. pisi</name>
    <dbReference type="NCBI Taxonomy" id="59510"/>
    <lineage>
        <taxon>Bacteria</taxon>
        <taxon>Pseudomonadati</taxon>
        <taxon>Pseudomonadota</taxon>
        <taxon>Gammaproteobacteria</taxon>
        <taxon>Pseudomonadales</taxon>
        <taxon>Pseudomonadaceae</taxon>
        <taxon>Pseudomonas</taxon>
        <taxon>Pseudomonas syringae</taxon>
    </lineage>
</organism>
<proteinExistence type="predicted"/>
<dbReference type="EMBL" id="RBPQ01000028">
    <property type="protein sequence ID" value="RMO33050.1"/>
    <property type="molecule type" value="Genomic_DNA"/>
</dbReference>
<feature type="coiled-coil region" evidence="4">
    <location>
        <begin position="266"/>
        <end position="321"/>
    </location>
</feature>
<name>A0A3M3C9B7_PSESJ</name>
<evidence type="ECO:0000256" key="2">
    <source>
        <dbReference type="ARBA" id="ARBA00023022"/>
    </source>
</evidence>
<dbReference type="AlphaFoldDB" id="A0A3M3C9B7"/>
<keyword evidence="2" id="KW-0044">Antibiotic</keyword>
<accession>A0A3M3C9B7</accession>
<protein>
    <submittedName>
        <fullName evidence="6">S-type pyocin protein</fullName>
    </submittedName>
</protein>
<dbReference type="Proteomes" id="UP000276886">
    <property type="component" value="Unassembled WGS sequence"/>
</dbReference>
<dbReference type="InterPro" id="IPR016128">
    <property type="entry name" value="Pyosin/cloacin_T_dom"/>
</dbReference>
<evidence type="ECO:0000256" key="1">
    <source>
        <dbReference type="ARBA" id="ARBA00022529"/>
    </source>
</evidence>
<reference evidence="6 7" key="1">
    <citation type="submission" date="2018-08" db="EMBL/GenBank/DDBJ databases">
        <title>Recombination of ecologically and evolutionarily significant loci maintains genetic cohesion in the Pseudomonas syringae species complex.</title>
        <authorList>
            <person name="Dillon M."/>
            <person name="Thakur S."/>
            <person name="Almeida R.N.D."/>
            <person name="Weir B.S."/>
            <person name="Guttman D.S."/>
        </authorList>
    </citation>
    <scope>NUCLEOTIDE SEQUENCE [LARGE SCALE GENOMIC DNA]</scope>
    <source>
        <strain evidence="6 7">ICMP 2788</strain>
    </source>
</reference>
<dbReference type="SUPFAM" id="SSF69369">
    <property type="entry name" value="Cloacin translocation domain"/>
    <property type="match status" value="1"/>
</dbReference>
<evidence type="ECO:0000259" key="5">
    <source>
        <dbReference type="Pfam" id="PF06958"/>
    </source>
</evidence>
<sequence length="705" mass="75834">MYRTSRLLILPNIKEILFGDLNLKDKHMPQNVITLPPTIVTPGQPLPRPSGPLSGAGVIARPLRWDGTIPANHEMDAFFSKRGIRNEQYTISIIVTASSTQQNIHQSYIDFLPLLPADVDAEISAGVGDYPFSELEKSTIEKNVVDSLISQRAAELANSKEGAHAFFGRHALAVDIKKNAVDFLNIFQTRRDLGSPLDVYKSWEASVTAAYRAKILEEKIRILTERSVSLSHTIAAAQAREDARIAAETESTRLAVEAAEHARLAAETAEQARVAVEAEAKRVADEQALLAAEAEARRVAAEAAEQARMEAETQAQRDADEHARVTAEAQALEAGKTLRLPEAGTPQLGAVAGVISVTAGSGLFLDATIQAAIEILTALAGTAVSSTTAVGIGTLLYSPSLGNGELTERMLDLPARVLMPDLPDALNDVAATGGTVDMPYRIYGDQSKYSVVATQAEGGFSPKVPVRALILDPVANAYTFTTSDTPPITLTFPIAAPGNSSTTTVAQPVETPAYAGITLEPIEVKAEPLPGTSQMDIRDAIYVYPLNSGLPPVYVVFNSPYEGATTKGEHSGRMYDPEKAGGPTQNLDWTTASVTQDGIDLVKLHTGRFGSSDANTIMIDRLEKILRGELAVTDTDKRFYTHELRELERYRALGVADGVQGNVWNNAHTAALEDYRINENRDFLYTEAAQSAGDKQDHADALGGQ</sequence>
<keyword evidence="1" id="KW-0929">Antimicrobial</keyword>
<evidence type="ECO:0000256" key="3">
    <source>
        <dbReference type="ARBA" id="ARBA00023048"/>
    </source>
</evidence>
<comment type="caution">
    <text evidence="6">The sequence shown here is derived from an EMBL/GenBank/DDBJ whole genome shotgun (WGS) entry which is preliminary data.</text>
</comment>
<gene>
    <name evidence="6" type="ORF">ALQ44_100419</name>
</gene>
<dbReference type="GO" id="GO:0042742">
    <property type="term" value="P:defense response to bacterium"/>
    <property type="evidence" value="ECO:0007669"/>
    <property type="project" value="UniProtKB-KW"/>
</dbReference>
<evidence type="ECO:0000256" key="4">
    <source>
        <dbReference type="SAM" id="Coils"/>
    </source>
</evidence>
<dbReference type="Pfam" id="PF06958">
    <property type="entry name" value="Pyocin_S"/>
    <property type="match status" value="1"/>
</dbReference>
<dbReference type="InterPro" id="IPR036302">
    <property type="entry name" value="Pyosin/cloacin_T_dom_sf"/>
</dbReference>
<feature type="domain" description="Pyosin/cloacin translocation" evidence="5">
    <location>
        <begin position="426"/>
        <end position="556"/>
    </location>
</feature>
<evidence type="ECO:0000313" key="7">
    <source>
        <dbReference type="Proteomes" id="UP000276886"/>
    </source>
</evidence>
<dbReference type="GO" id="GO:0031640">
    <property type="term" value="P:killing of cells of another organism"/>
    <property type="evidence" value="ECO:0007669"/>
    <property type="project" value="UniProtKB-KW"/>
</dbReference>
<keyword evidence="3" id="KW-0078">Bacteriocin</keyword>
<keyword evidence="4" id="KW-0175">Coiled coil</keyword>